<dbReference type="AlphaFoldDB" id="A0AAW3V1R5"/>
<comment type="caution">
    <text evidence="2">The sequence shown here is derived from an EMBL/GenBank/DDBJ whole genome shotgun (WGS) entry which is preliminary data.</text>
</comment>
<organism evidence="2 3">
    <name type="scientific">Paraburkholderia fungorum</name>
    <dbReference type="NCBI Taxonomy" id="134537"/>
    <lineage>
        <taxon>Bacteria</taxon>
        <taxon>Pseudomonadati</taxon>
        <taxon>Pseudomonadota</taxon>
        <taxon>Betaproteobacteria</taxon>
        <taxon>Burkholderiales</taxon>
        <taxon>Burkholderiaceae</taxon>
        <taxon>Paraburkholderia</taxon>
    </lineage>
</organism>
<feature type="signal peptide" evidence="1">
    <location>
        <begin position="1"/>
        <end position="24"/>
    </location>
</feature>
<proteinExistence type="predicted"/>
<dbReference type="Proteomes" id="UP000518681">
    <property type="component" value="Unassembled WGS sequence"/>
</dbReference>
<name>A0AAW3V1R5_9BURK</name>
<keyword evidence="1" id="KW-0732">Signal</keyword>
<keyword evidence="2" id="KW-0449">Lipoprotein</keyword>
<evidence type="ECO:0000313" key="2">
    <source>
        <dbReference type="EMBL" id="MBB6204494.1"/>
    </source>
</evidence>
<dbReference type="PROSITE" id="PS51257">
    <property type="entry name" value="PROKAR_LIPOPROTEIN"/>
    <property type="match status" value="1"/>
</dbReference>
<reference evidence="2 3" key="1">
    <citation type="submission" date="2020-08" db="EMBL/GenBank/DDBJ databases">
        <title>Genomic Encyclopedia of Type Strains, Phase IV (KMG-V): Genome sequencing to study the core and pangenomes of soil and plant-associated prokaryotes.</title>
        <authorList>
            <person name="Whitman W."/>
        </authorList>
    </citation>
    <scope>NUCLEOTIDE SEQUENCE [LARGE SCALE GENOMIC DNA]</scope>
    <source>
        <strain evidence="2 3">SEMIA 4013</strain>
    </source>
</reference>
<accession>A0AAW3V1R5</accession>
<evidence type="ECO:0000313" key="3">
    <source>
        <dbReference type="Proteomes" id="UP000518681"/>
    </source>
</evidence>
<dbReference type="RefSeq" id="WP_183801130.1">
    <property type="nucleotide sequence ID" value="NZ_JACIII010000013.1"/>
</dbReference>
<dbReference type="EMBL" id="JACIIK010000009">
    <property type="protein sequence ID" value="MBB6204494.1"/>
    <property type="molecule type" value="Genomic_DNA"/>
</dbReference>
<sequence length="167" mass="16872">MKSFAKFGRAFFAVTLLLSLCACAQPYGALAQYGEPVSMSASTYNSGDALRSGGTAILGQVLHARPIMIDTGSSRQVGATAGGLIGTLAGMGHHNARAPLIGGAVGAAVGYAAGSLVSKVPGVELIVRTRDNRLLTVVQAVDDGGAFAPGQPVAVVVLSGRLRVEHV</sequence>
<feature type="chain" id="PRO_5043554165" evidence="1">
    <location>
        <begin position="25"/>
        <end position="167"/>
    </location>
</feature>
<evidence type="ECO:0000256" key="1">
    <source>
        <dbReference type="SAM" id="SignalP"/>
    </source>
</evidence>
<gene>
    <name evidence="2" type="ORF">GGD69_005388</name>
</gene>
<protein>
    <submittedName>
        <fullName evidence="2">Outer membrane lipoprotein SlyB</fullName>
    </submittedName>
</protein>